<evidence type="ECO:0000313" key="1">
    <source>
        <dbReference type="EMBL" id="QKV54385.1"/>
    </source>
</evidence>
<sequence length="142" mass="15289">MEIITGPVSAPPQRLAASVTAPPDAAATERFSTLMAPSAAESPGAVAQSIPAVDVQALEPAAAKAPANLGDRILSGTQNMSDEFRSSWARVYEILRAQNPELSMQDMFKLQLHLTQMSVQYDMFGKAVSRATQNFDQLVRVQ</sequence>
<dbReference type="RefSeq" id="WP_175505185.1">
    <property type="nucleotide sequence ID" value="NZ_CP054840.1"/>
</dbReference>
<organism evidence="1 2">
    <name type="scientific">Comamonas antarctica</name>
    <dbReference type="NCBI Taxonomy" id="2743470"/>
    <lineage>
        <taxon>Bacteria</taxon>
        <taxon>Pseudomonadati</taxon>
        <taxon>Pseudomonadota</taxon>
        <taxon>Betaproteobacteria</taxon>
        <taxon>Burkholderiales</taxon>
        <taxon>Comamonadaceae</taxon>
        <taxon>Comamonas</taxon>
    </lineage>
</organism>
<name>A0A6N1X949_9BURK</name>
<gene>
    <name evidence="1" type="ORF">HUK68_16535</name>
</gene>
<evidence type="ECO:0000313" key="2">
    <source>
        <dbReference type="Proteomes" id="UP000509579"/>
    </source>
</evidence>
<proteinExistence type="predicted"/>
<dbReference type="Pfam" id="PF17001">
    <property type="entry name" value="T3SS_basalb_I"/>
    <property type="match status" value="1"/>
</dbReference>
<dbReference type="Proteomes" id="UP000509579">
    <property type="component" value="Chromosome"/>
</dbReference>
<reference evidence="1 2" key="1">
    <citation type="submission" date="2020-06" db="EMBL/GenBank/DDBJ databases">
        <title>Acidovorax antarctica sp. nov., isolated from Corinth ice sheet soil, Antarctic Fields Peninsula.</title>
        <authorList>
            <person name="Xu Q."/>
            <person name="Peng F."/>
        </authorList>
    </citation>
    <scope>NUCLEOTIDE SEQUENCE [LARGE SCALE GENOMIC DNA]</scope>
    <source>
        <strain evidence="1 2">16-35-5</strain>
    </source>
</reference>
<protein>
    <recommendedName>
        <fullName evidence="3">Type III secretion system major needle protein, YscF/MxiH/PrgI family</fullName>
    </recommendedName>
</protein>
<evidence type="ECO:0008006" key="3">
    <source>
        <dbReference type="Google" id="ProtNLM"/>
    </source>
</evidence>
<dbReference type="InterPro" id="IPR012670">
    <property type="entry name" value="T3SS_YscI/HrpB"/>
</dbReference>
<dbReference type="KEGG" id="aant:HUK68_16535"/>
<dbReference type="AlphaFoldDB" id="A0A6N1X949"/>
<dbReference type="EMBL" id="CP054840">
    <property type="protein sequence ID" value="QKV54385.1"/>
    <property type="molecule type" value="Genomic_DNA"/>
</dbReference>
<dbReference type="GO" id="GO:0030254">
    <property type="term" value="P:protein secretion by the type III secretion system"/>
    <property type="evidence" value="ECO:0007669"/>
    <property type="project" value="InterPro"/>
</dbReference>
<accession>A0A6N1X949</accession>
<keyword evidence="2" id="KW-1185">Reference proteome</keyword>